<protein>
    <submittedName>
        <fullName evidence="1">Uncharacterized protein</fullName>
    </submittedName>
</protein>
<dbReference type="RefSeq" id="XP_064670174.1">
    <property type="nucleotide sequence ID" value="XM_064811589.1"/>
</dbReference>
<sequence>MARRLGFATVREFEHWEEENVLDHFANFVCDYLGHGYTVVPEKKGFVEFVDLDDAVAARIQVLEERRFELALAPDKTECNADDWTRVGTAKDHYKQFIVGVVADELWMANHGIAKAEVSARGWSAKELTINMYKLLELLIQEWMSGTWQVGHRVKFRG</sequence>
<dbReference type="GeneID" id="89935714"/>
<proteinExistence type="predicted"/>
<dbReference type="AlphaFoldDB" id="A0AAN6TDV3"/>
<evidence type="ECO:0000313" key="2">
    <source>
        <dbReference type="Proteomes" id="UP001302812"/>
    </source>
</evidence>
<comment type="caution">
    <text evidence="1">The sequence shown here is derived from an EMBL/GenBank/DDBJ whole genome shotgun (WGS) entry which is preliminary data.</text>
</comment>
<gene>
    <name evidence="1" type="ORF">N656DRAFT_709341</name>
</gene>
<accession>A0AAN6TDV3</accession>
<reference evidence="1" key="2">
    <citation type="submission" date="2023-05" db="EMBL/GenBank/DDBJ databases">
        <authorList>
            <consortium name="Lawrence Berkeley National Laboratory"/>
            <person name="Steindorff A."/>
            <person name="Hensen N."/>
            <person name="Bonometti L."/>
            <person name="Westerberg I."/>
            <person name="Brannstrom I.O."/>
            <person name="Guillou S."/>
            <person name="Cros-Aarteil S."/>
            <person name="Calhoun S."/>
            <person name="Haridas S."/>
            <person name="Kuo A."/>
            <person name="Mondo S."/>
            <person name="Pangilinan J."/>
            <person name="Riley R."/>
            <person name="Labutti K."/>
            <person name="Andreopoulos B."/>
            <person name="Lipzen A."/>
            <person name="Chen C."/>
            <person name="Yanf M."/>
            <person name="Daum C."/>
            <person name="Ng V."/>
            <person name="Clum A."/>
            <person name="Ohm R."/>
            <person name="Martin F."/>
            <person name="Silar P."/>
            <person name="Natvig D."/>
            <person name="Lalanne C."/>
            <person name="Gautier V."/>
            <person name="Ament-Velasquez S.L."/>
            <person name="Kruys A."/>
            <person name="Hutchinson M.I."/>
            <person name="Powell A.J."/>
            <person name="Barry K."/>
            <person name="Miller A.N."/>
            <person name="Grigoriev I.V."/>
            <person name="Debuchy R."/>
            <person name="Gladieux P."/>
            <person name="Thoren M.H."/>
            <person name="Johannesson H."/>
        </authorList>
    </citation>
    <scope>NUCLEOTIDE SEQUENCE</scope>
    <source>
        <strain evidence="1">CBS 508.74</strain>
    </source>
</reference>
<dbReference type="EMBL" id="MU853342">
    <property type="protein sequence ID" value="KAK4112604.1"/>
    <property type="molecule type" value="Genomic_DNA"/>
</dbReference>
<evidence type="ECO:0000313" key="1">
    <source>
        <dbReference type="EMBL" id="KAK4112604.1"/>
    </source>
</evidence>
<organism evidence="1 2">
    <name type="scientific">Canariomyces notabilis</name>
    <dbReference type="NCBI Taxonomy" id="2074819"/>
    <lineage>
        <taxon>Eukaryota</taxon>
        <taxon>Fungi</taxon>
        <taxon>Dikarya</taxon>
        <taxon>Ascomycota</taxon>
        <taxon>Pezizomycotina</taxon>
        <taxon>Sordariomycetes</taxon>
        <taxon>Sordariomycetidae</taxon>
        <taxon>Sordariales</taxon>
        <taxon>Chaetomiaceae</taxon>
        <taxon>Canariomyces</taxon>
    </lineage>
</organism>
<keyword evidence="2" id="KW-1185">Reference proteome</keyword>
<reference evidence="1" key="1">
    <citation type="journal article" date="2023" name="Mol. Phylogenet. Evol.">
        <title>Genome-scale phylogeny and comparative genomics of the fungal order Sordariales.</title>
        <authorList>
            <person name="Hensen N."/>
            <person name="Bonometti L."/>
            <person name="Westerberg I."/>
            <person name="Brannstrom I.O."/>
            <person name="Guillou S."/>
            <person name="Cros-Aarteil S."/>
            <person name="Calhoun S."/>
            <person name="Haridas S."/>
            <person name="Kuo A."/>
            <person name="Mondo S."/>
            <person name="Pangilinan J."/>
            <person name="Riley R."/>
            <person name="LaButti K."/>
            <person name="Andreopoulos B."/>
            <person name="Lipzen A."/>
            <person name="Chen C."/>
            <person name="Yan M."/>
            <person name="Daum C."/>
            <person name="Ng V."/>
            <person name="Clum A."/>
            <person name="Steindorff A."/>
            <person name="Ohm R.A."/>
            <person name="Martin F."/>
            <person name="Silar P."/>
            <person name="Natvig D.O."/>
            <person name="Lalanne C."/>
            <person name="Gautier V."/>
            <person name="Ament-Velasquez S.L."/>
            <person name="Kruys A."/>
            <person name="Hutchinson M.I."/>
            <person name="Powell A.J."/>
            <person name="Barry K."/>
            <person name="Miller A.N."/>
            <person name="Grigoriev I.V."/>
            <person name="Debuchy R."/>
            <person name="Gladieux P."/>
            <person name="Hiltunen Thoren M."/>
            <person name="Johannesson H."/>
        </authorList>
    </citation>
    <scope>NUCLEOTIDE SEQUENCE</scope>
    <source>
        <strain evidence="1">CBS 508.74</strain>
    </source>
</reference>
<name>A0AAN6TDV3_9PEZI</name>
<dbReference type="Proteomes" id="UP001302812">
    <property type="component" value="Unassembled WGS sequence"/>
</dbReference>